<proteinExistence type="predicted"/>
<feature type="transmembrane region" description="Helical" evidence="1">
    <location>
        <begin position="32"/>
        <end position="49"/>
    </location>
</feature>
<dbReference type="EMBL" id="JAHLZN010000001">
    <property type="protein sequence ID" value="MBU6112526.1"/>
    <property type="molecule type" value="Genomic_DNA"/>
</dbReference>
<evidence type="ECO:0000313" key="3">
    <source>
        <dbReference type="Proteomes" id="UP000770161"/>
    </source>
</evidence>
<organism evidence="2 3">
    <name type="scientific">Mammaliicoccus lentus</name>
    <name type="common">Staphylococcus lentus</name>
    <dbReference type="NCBI Taxonomy" id="42858"/>
    <lineage>
        <taxon>Bacteria</taxon>
        <taxon>Bacillati</taxon>
        <taxon>Bacillota</taxon>
        <taxon>Bacilli</taxon>
        <taxon>Bacillales</taxon>
        <taxon>Staphylococcaceae</taxon>
        <taxon>Mammaliicoccus</taxon>
    </lineage>
</organism>
<comment type="caution">
    <text evidence="2">The sequence shown here is derived from an EMBL/GenBank/DDBJ whole genome shotgun (WGS) entry which is preliminary data.</text>
</comment>
<evidence type="ECO:0000313" key="2">
    <source>
        <dbReference type="EMBL" id="MBU6112526.1"/>
    </source>
</evidence>
<reference evidence="2 3" key="1">
    <citation type="submission" date="2021-06" db="EMBL/GenBank/DDBJ databases">
        <title>Staphylococcus lentus K169 genome sequencing.</title>
        <authorList>
            <person name="Sundareshan S."/>
            <person name="Akhila D.S."/>
            <person name="Prachi D."/>
            <person name="Sivakumar R."/>
            <person name="Rajendhran J."/>
            <person name="Isloor S."/>
            <person name="Hegde N.R."/>
        </authorList>
    </citation>
    <scope>NUCLEOTIDE SEQUENCE [LARGE SCALE GENOMIC DNA]</scope>
    <source>
        <strain evidence="2 3">K169</strain>
    </source>
</reference>
<protein>
    <submittedName>
        <fullName evidence="2">Uncharacterized protein</fullName>
    </submittedName>
</protein>
<keyword evidence="1" id="KW-0812">Transmembrane</keyword>
<keyword evidence="3" id="KW-1185">Reference proteome</keyword>
<gene>
    <name evidence="2" type="ORF">KQ656_01075</name>
</gene>
<evidence type="ECO:0000256" key="1">
    <source>
        <dbReference type="SAM" id="Phobius"/>
    </source>
</evidence>
<name>A0ABS6GTB9_MAMLE</name>
<feature type="transmembrane region" description="Helical" evidence="1">
    <location>
        <begin position="7"/>
        <end position="26"/>
    </location>
</feature>
<dbReference type="RefSeq" id="WP_216683173.1">
    <property type="nucleotide sequence ID" value="NZ_JAHLZN010000001.1"/>
</dbReference>
<accession>A0ABS6GTB9</accession>
<keyword evidence="1" id="KW-1133">Transmembrane helix</keyword>
<sequence length="72" mass="8484">MREFMKISMVILITISIIQIIDTFYFGLDKSIGQNIVIIMLCLQIINLNSDLKKLEKEKVTILRINNRRDEE</sequence>
<keyword evidence="1" id="KW-0472">Membrane</keyword>
<dbReference type="Proteomes" id="UP000770161">
    <property type="component" value="Unassembled WGS sequence"/>
</dbReference>